<evidence type="ECO:0000256" key="3">
    <source>
        <dbReference type="RuleBase" id="RU361235"/>
    </source>
</evidence>
<dbReference type="Pfam" id="PF00135">
    <property type="entry name" value="COesterase"/>
    <property type="match status" value="1"/>
</dbReference>
<dbReference type="ESTHER" id="9actn-a0a101nvv4">
    <property type="family name" value="Carb_B_Bacteria"/>
</dbReference>
<evidence type="ECO:0000256" key="2">
    <source>
        <dbReference type="ARBA" id="ARBA00022801"/>
    </source>
</evidence>
<evidence type="ECO:0000256" key="1">
    <source>
        <dbReference type="ARBA" id="ARBA00005964"/>
    </source>
</evidence>
<dbReference type="InterPro" id="IPR002018">
    <property type="entry name" value="CarbesteraseB"/>
</dbReference>
<keyword evidence="6" id="KW-1185">Reference proteome</keyword>
<reference evidence="5 6" key="1">
    <citation type="submission" date="2015-10" db="EMBL/GenBank/DDBJ databases">
        <title>Draft genome sequence of Streptomyces yokosukanensis DSM 40224, type strain for the species Streptomyces yokosukanensis.</title>
        <authorList>
            <person name="Ruckert C."/>
            <person name="Winkler A."/>
            <person name="Kalinowski J."/>
            <person name="Kampfer P."/>
            <person name="Glaeser S."/>
        </authorList>
    </citation>
    <scope>NUCLEOTIDE SEQUENCE [LARGE SCALE GENOMIC DNA]</scope>
    <source>
        <strain evidence="5 6">DSM 40224</strain>
    </source>
</reference>
<dbReference type="RefSeq" id="WP_067133724.1">
    <property type="nucleotide sequence ID" value="NZ_KQ948224.1"/>
</dbReference>
<dbReference type="EMBL" id="LMWN01000057">
    <property type="protein sequence ID" value="KUN00183.1"/>
    <property type="molecule type" value="Genomic_DNA"/>
</dbReference>
<dbReference type="OrthoDB" id="3199405at2"/>
<evidence type="ECO:0000313" key="6">
    <source>
        <dbReference type="Proteomes" id="UP000053127"/>
    </source>
</evidence>
<protein>
    <recommendedName>
        <fullName evidence="3">Carboxylic ester hydrolase</fullName>
        <ecNumber evidence="3">3.1.1.-</ecNumber>
    </recommendedName>
</protein>
<dbReference type="PROSITE" id="PS00941">
    <property type="entry name" value="CARBOXYLESTERASE_B_2"/>
    <property type="match status" value="1"/>
</dbReference>
<dbReference type="InterPro" id="IPR029058">
    <property type="entry name" value="AB_hydrolase_fold"/>
</dbReference>
<dbReference type="PANTHER" id="PTHR43918:SF4">
    <property type="entry name" value="CARBOXYLIC ESTER HYDROLASE"/>
    <property type="match status" value="1"/>
</dbReference>
<organism evidence="5 6">
    <name type="scientific">Streptomyces yokosukanensis</name>
    <dbReference type="NCBI Taxonomy" id="67386"/>
    <lineage>
        <taxon>Bacteria</taxon>
        <taxon>Bacillati</taxon>
        <taxon>Actinomycetota</taxon>
        <taxon>Actinomycetes</taxon>
        <taxon>Kitasatosporales</taxon>
        <taxon>Streptomycetaceae</taxon>
        <taxon>Streptomyces</taxon>
    </lineage>
</organism>
<dbReference type="EC" id="3.1.1.-" evidence="3"/>
<dbReference type="PROSITE" id="PS00122">
    <property type="entry name" value="CARBOXYLESTERASE_B_1"/>
    <property type="match status" value="1"/>
</dbReference>
<sequence>MVGVEGRLVATSRGRVRGAVGGDVVSFRGIPYAASPIGALRFAPPRRPAGWSGVREAAQAGPAVPQAASRLELVMGRRSPDWNEDGCLTVNVWSPLRALEDETPRPVLVWFHGGGFSSGSGGWDWYDGARLAALGDMVVVTANYRLGALGYLYLPEIGAENLGSQDQGAVLRWVRENIAAFGGDPRAVTVGGQSAGAYSALALAVDPRTAGLVDRVVLQSGPWGLQPQAPDKAAEITEAYLRLLDVPTGADAGRALRALPVERLLDASGRLGAQLARPGDATPPMYPVLGGAGLPTDWQRALADGALEGKPLLLGTTRDEMTAFFAFDPRIRSLTATGAQDVLSHMLGAQSAQTAQSAQAGEVYQRYAARLPEATPAQVLTDVATDALFREGALKMADHHAAGKNATYVYRFDRRPAEDEHALGATHCCELPFLFRTFDSYRDSPMLGRPGDGERALGRTFATAIAEFVTTGSPSDWQPYAPAAPARVRHFG</sequence>
<dbReference type="PANTHER" id="PTHR43918">
    <property type="entry name" value="ACETYLCHOLINESTERASE"/>
    <property type="match status" value="1"/>
</dbReference>
<dbReference type="InterPro" id="IPR019826">
    <property type="entry name" value="Carboxylesterase_B_AS"/>
</dbReference>
<name>A0A101NVV4_9ACTN</name>
<dbReference type="STRING" id="67386.AQI95_35255"/>
<evidence type="ECO:0000259" key="4">
    <source>
        <dbReference type="Pfam" id="PF00135"/>
    </source>
</evidence>
<dbReference type="InterPro" id="IPR050654">
    <property type="entry name" value="AChE-related_enzymes"/>
</dbReference>
<feature type="domain" description="Carboxylesterase type B" evidence="4">
    <location>
        <begin position="8"/>
        <end position="481"/>
    </location>
</feature>
<accession>A0A101NVV4</accession>
<proteinExistence type="inferred from homology"/>
<dbReference type="Proteomes" id="UP000053127">
    <property type="component" value="Unassembled WGS sequence"/>
</dbReference>
<comment type="caution">
    <text evidence="5">The sequence shown here is derived from an EMBL/GenBank/DDBJ whole genome shotgun (WGS) entry which is preliminary data.</text>
</comment>
<dbReference type="SUPFAM" id="SSF53474">
    <property type="entry name" value="alpha/beta-Hydrolases"/>
    <property type="match status" value="1"/>
</dbReference>
<gene>
    <name evidence="5" type="ORF">AQI95_35255</name>
</gene>
<dbReference type="Gene3D" id="3.40.50.1820">
    <property type="entry name" value="alpha/beta hydrolase"/>
    <property type="match status" value="1"/>
</dbReference>
<dbReference type="GO" id="GO:0052689">
    <property type="term" value="F:carboxylic ester hydrolase activity"/>
    <property type="evidence" value="ECO:0007669"/>
    <property type="project" value="TreeGrafter"/>
</dbReference>
<evidence type="ECO:0000313" key="5">
    <source>
        <dbReference type="EMBL" id="KUN00183.1"/>
    </source>
</evidence>
<comment type="similarity">
    <text evidence="1 3">Belongs to the type-B carboxylesterase/lipase family.</text>
</comment>
<keyword evidence="2 3" id="KW-0378">Hydrolase</keyword>
<dbReference type="InterPro" id="IPR019819">
    <property type="entry name" value="Carboxylesterase_B_CS"/>
</dbReference>
<dbReference type="AlphaFoldDB" id="A0A101NVV4"/>